<evidence type="ECO:0000313" key="2">
    <source>
        <dbReference type="EMBL" id="KAJ7347563.1"/>
    </source>
</evidence>
<dbReference type="AlphaFoldDB" id="A0AAD7A1M7"/>
<feature type="compositionally biased region" description="Basic residues" evidence="1">
    <location>
        <begin position="79"/>
        <end position="89"/>
    </location>
</feature>
<accession>A0AAD7A1M7</accession>
<reference evidence="2" key="1">
    <citation type="submission" date="2023-03" db="EMBL/GenBank/DDBJ databases">
        <title>Massive genome expansion in bonnet fungi (Mycena s.s.) driven by repeated elements and novel gene families across ecological guilds.</title>
        <authorList>
            <consortium name="Lawrence Berkeley National Laboratory"/>
            <person name="Harder C.B."/>
            <person name="Miyauchi S."/>
            <person name="Viragh M."/>
            <person name="Kuo A."/>
            <person name="Thoen E."/>
            <person name="Andreopoulos B."/>
            <person name="Lu D."/>
            <person name="Skrede I."/>
            <person name="Drula E."/>
            <person name="Henrissat B."/>
            <person name="Morin E."/>
            <person name="Kohler A."/>
            <person name="Barry K."/>
            <person name="LaButti K."/>
            <person name="Morin E."/>
            <person name="Salamov A."/>
            <person name="Lipzen A."/>
            <person name="Mereny Z."/>
            <person name="Hegedus B."/>
            <person name="Baldrian P."/>
            <person name="Stursova M."/>
            <person name="Weitz H."/>
            <person name="Taylor A."/>
            <person name="Grigoriev I.V."/>
            <person name="Nagy L.G."/>
            <person name="Martin F."/>
            <person name="Kauserud H."/>
        </authorList>
    </citation>
    <scope>NUCLEOTIDE SEQUENCE</scope>
    <source>
        <strain evidence="2">CBHHK002</strain>
    </source>
</reference>
<proteinExistence type="predicted"/>
<organism evidence="2 3">
    <name type="scientific">Mycena albidolilacea</name>
    <dbReference type="NCBI Taxonomy" id="1033008"/>
    <lineage>
        <taxon>Eukaryota</taxon>
        <taxon>Fungi</taxon>
        <taxon>Dikarya</taxon>
        <taxon>Basidiomycota</taxon>
        <taxon>Agaricomycotina</taxon>
        <taxon>Agaricomycetes</taxon>
        <taxon>Agaricomycetidae</taxon>
        <taxon>Agaricales</taxon>
        <taxon>Marasmiineae</taxon>
        <taxon>Mycenaceae</taxon>
        <taxon>Mycena</taxon>
    </lineage>
</organism>
<sequence>MHQFVFPAVKFRQFNLWSTHRRHPPALFPDLHVPSTNHPIPSTDHHIPSTNRYTASATLMLWRSRLQSNSSWRSPPIHPKPRPASRTTHKSVSPLTSPEIIAAAGPTTIIESQTPISAQPPQKRAPLKGWGVQHDGVSLSTVDYTQNYQDKFNEEYPEYAKAVLPTDLDEYIIVDILGTFQNSYA</sequence>
<comment type="caution">
    <text evidence="2">The sequence shown here is derived from an EMBL/GenBank/DDBJ whole genome shotgun (WGS) entry which is preliminary data.</text>
</comment>
<dbReference type="Proteomes" id="UP001218218">
    <property type="component" value="Unassembled WGS sequence"/>
</dbReference>
<dbReference type="EMBL" id="JARIHO010000019">
    <property type="protein sequence ID" value="KAJ7347563.1"/>
    <property type="molecule type" value="Genomic_DNA"/>
</dbReference>
<gene>
    <name evidence="2" type="ORF">DFH08DRAFT_809296</name>
</gene>
<evidence type="ECO:0000256" key="1">
    <source>
        <dbReference type="SAM" id="MobiDB-lite"/>
    </source>
</evidence>
<feature type="region of interest" description="Disordered" evidence="1">
    <location>
        <begin position="69"/>
        <end position="93"/>
    </location>
</feature>
<name>A0AAD7A1M7_9AGAR</name>
<protein>
    <submittedName>
        <fullName evidence="2">Uncharacterized protein</fullName>
    </submittedName>
</protein>
<evidence type="ECO:0000313" key="3">
    <source>
        <dbReference type="Proteomes" id="UP001218218"/>
    </source>
</evidence>
<keyword evidence="3" id="KW-1185">Reference proteome</keyword>